<gene>
    <name evidence="4" type="ORF">EL18_00649</name>
</gene>
<comment type="caution">
    <text evidence="4">The sequence shown here is derived from an EMBL/GenBank/DDBJ whole genome shotgun (WGS) entry which is preliminary data.</text>
</comment>
<dbReference type="InterPro" id="IPR017850">
    <property type="entry name" value="Alkaline_phosphatase_core_sf"/>
</dbReference>
<dbReference type="Pfam" id="PF16347">
    <property type="entry name" value="SGSH_C"/>
    <property type="match status" value="1"/>
</dbReference>
<evidence type="ECO:0000313" key="4">
    <source>
        <dbReference type="EMBL" id="KFB09633.1"/>
    </source>
</evidence>
<evidence type="ECO:0000259" key="3">
    <source>
        <dbReference type="Pfam" id="PF16347"/>
    </source>
</evidence>
<evidence type="ECO:0000256" key="2">
    <source>
        <dbReference type="ARBA" id="ARBA00022801"/>
    </source>
</evidence>
<dbReference type="InterPro" id="IPR032506">
    <property type="entry name" value="SGSH_C"/>
</dbReference>
<dbReference type="SUPFAM" id="SSF53649">
    <property type="entry name" value="Alkaline phosphatase-like"/>
    <property type="match status" value="1"/>
</dbReference>
<evidence type="ECO:0000313" key="5">
    <source>
        <dbReference type="Proteomes" id="UP000053675"/>
    </source>
</evidence>
<protein>
    <submittedName>
        <fullName evidence="4">Arylsulfatase A family protein</fullName>
    </submittedName>
</protein>
<feature type="domain" description="N-sulphoglucosamine sulphohydrolase C-terminal" evidence="3">
    <location>
        <begin position="33"/>
        <end position="160"/>
    </location>
</feature>
<keyword evidence="2" id="KW-0378">Hydrolase</keyword>
<dbReference type="AlphaFoldDB" id="A0A084U9J7"/>
<dbReference type="Proteomes" id="UP000053675">
    <property type="component" value="Unassembled WGS sequence"/>
</dbReference>
<evidence type="ECO:0000256" key="1">
    <source>
        <dbReference type="ARBA" id="ARBA00022723"/>
    </source>
</evidence>
<dbReference type="GO" id="GO:0005737">
    <property type="term" value="C:cytoplasm"/>
    <property type="evidence" value="ECO:0007669"/>
    <property type="project" value="TreeGrafter"/>
</dbReference>
<keyword evidence="5" id="KW-1185">Reference proteome</keyword>
<dbReference type="STRING" id="472175.EL18_00649"/>
<dbReference type="PATRIC" id="fig|472175.3.peg.666"/>
<dbReference type="PANTHER" id="PTHR45953:SF1">
    <property type="entry name" value="IDURONATE 2-SULFATASE"/>
    <property type="match status" value="1"/>
</dbReference>
<proteinExistence type="predicted"/>
<sequence length="211" mass="23201">MREVGEILDALEAAGRLENAIITFTSDHGDCLGDHGLSQKWAPYDEVTRVPLIISAQQRFDGGRNVDELVQLFDLGPTILECAGVEPDVSFEAESLNLALEGKPFEGRTHVYCEQGKDVNFTGAEYLTMVRSRSHKLVHFAGKEFGQLFDLDADPKESRSKGEKKPLARPGICGRQAGAERADARMVCSKHTAYQECAQADRGSIGRTRMS</sequence>
<dbReference type="EMBL" id="JMQM01000001">
    <property type="protein sequence ID" value="KFB09633.1"/>
    <property type="molecule type" value="Genomic_DNA"/>
</dbReference>
<accession>A0A084U9J7</accession>
<dbReference type="eggNOG" id="COG3119">
    <property type="taxonomic scope" value="Bacteria"/>
</dbReference>
<dbReference type="GO" id="GO:0046872">
    <property type="term" value="F:metal ion binding"/>
    <property type="evidence" value="ECO:0007669"/>
    <property type="project" value="UniProtKB-KW"/>
</dbReference>
<dbReference type="OrthoDB" id="9795675at2"/>
<dbReference type="Gene3D" id="3.40.720.10">
    <property type="entry name" value="Alkaline Phosphatase, subunit A"/>
    <property type="match status" value="1"/>
</dbReference>
<dbReference type="GO" id="GO:0008484">
    <property type="term" value="F:sulfuric ester hydrolase activity"/>
    <property type="evidence" value="ECO:0007669"/>
    <property type="project" value="TreeGrafter"/>
</dbReference>
<dbReference type="PANTHER" id="PTHR45953">
    <property type="entry name" value="IDURONATE 2-SULFATASE"/>
    <property type="match status" value="1"/>
</dbReference>
<keyword evidence="1" id="KW-0479">Metal-binding</keyword>
<name>A0A084U9J7_9HYPH</name>
<reference evidence="4 5" key="1">
    <citation type="submission" date="2014-05" db="EMBL/GenBank/DDBJ databases">
        <title>Draft Genome Sequence of Nitratireductor basaltis Strain UMTGB225, A Marine Bacterium Isolated from Green Barrel Tunicate.</title>
        <authorList>
            <person name="Gan H.Y."/>
        </authorList>
    </citation>
    <scope>NUCLEOTIDE SEQUENCE [LARGE SCALE GENOMIC DNA]</scope>
    <source>
        <strain evidence="4 5">UMTGB225</strain>
    </source>
</reference>
<organism evidence="4 5">
    <name type="scientific">Nitratireductor basaltis</name>
    <dbReference type="NCBI Taxonomy" id="472175"/>
    <lineage>
        <taxon>Bacteria</taxon>
        <taxon>Pseudomonadati</taxon>
        <taxon>Pseudomonadota</taxon>
        <taxon>Alphaproteobacteria</taxon>
        <taxon>Hyphomicrobiales</taxon>
        <taxon>Phyllobacteriaceae</taxon>
        <taxon>Nitratireductor</taxon>
    </lineage>
</organism>